<sequence>MNHFIDDMKKYYSYAKYSAKAELKAEVAGSYLNWVWWILEPVCLMFIYAFIFGFIFSAREKYFTAFIYIGLAIWTFFNQNLKNSVTIIKKNKGLVSKVYLPKFILLESKMFVNGFKMLVSFAIVVVLMVYYHVHLTWNIIFIIPLMVCLWLVTFGLMCILCHYGVYVQDLSNVVSIVLKLIFYMTGIMFSISHRIGKDHPELATVLGKFNPMAFVIESSRKCLIYGETPELNVLLIWIVIGVGLSWIGICLIYKNENSYVKVS</sequence>
<evidence type="ECO:0000256" key="9">
    <source>
        <dbReference type="RuleBase" id="RU361157"/>
    </source>
</evidence>
<evidence type="ECO:0000313" key="11">
    <source>
        <dbReference type="EMBL" id="MTR80436.1"/>
    </source>
</evidence>
<keyword evidence="3 9" id="KW-0813">Transport</keyword>
<feature type="transmembrane region" description="Helical" evidence="9">
    <location>
        <begin position="173"/>
        <end position="192"/>
    </location>
</feature>
<keyword evidence="7 9" id="KW-1133">Transmembrane helix</keyword>
<protein>
    <recommendedName>
        <fullName evidence="9">Transport permease protein</fullName>
    </recommendedName>
</protein>
<evidence type="ECO:0000256" key="8">
    <source>
        <dbReference type="ARBA" id="ARBA00023136"/>
    </source>
</evidence>
<dbReference type="PROSITE" id="PS51012">
    <property type="entry name" value="ABC_TM2"/>
    <property type="match status" value="1"/>
</dbReference>
<dbReference type="PANTHER" id="PTHR30413">
    <property type="entry name" value="INNER MEMBRANE TRANSPORT PERMEASE"/>
    <property type="match status" value="1"/>
</dbReference>
<dbReference type="GO" id="GO:0005886">
    <property type="term" value="C:plasma membrane"/>
    <property type="evidence" value="ECO:0007669"/>
    <property type="project" value="UniProtKB-SubCell"/>
</dbReference>
<dbReference type="InterPro" id="IPR013525">
    <property type="entry name" value="ABC2_TM"/>
</dbReference>
<gene>
    <name evidence="11" type="ORF">GMD30_01675</name>
</gene>
<evidence type="ECO:0000313" key="12">
    <source>
        <dbReference type="Proteomes" id="UP000446657"/>
    </source>
</evidence>
<keyword evidence="6 9" id="KW-0812">Transmembrane</keyword>
<comment type="similarity">
    <text evidence="2 9">Belongs to the ABC-2 integral membrane protein family.</text>
</comment>
<name>A0A844KIZ8_9FIRM</name>
<feature type="transmembrane region" description="Helical" evidence="9">
    <location>
        <begin position="34"/>
        <end position="56"/>
    </location>
</feature>
<keyword evidence="4 9" id="KW-1003">Cell membrane</keyword>
<dbReference type="InterPro" id="IPR047817">
    <property type="entry name" value="ABC2_TM_bact-type"/>
</dbReference>
<evidence type="ECO:0000256" key="7">
    <source>
        <dbReference type="ARBA" id="ARBA00022989"/>
    </source>
</evidence>
<dbReference type="GO" id="GO:0140359">
    <property type="term" value="F:ABC-type transporter activity"/>
    <property type="evidence" value="ECO:0007669"/>
    <property type="project" value="InterPro"/>
</dbReference>
<feature type="transmembrane region" description="Helical" evidence="9">
    <location>
        <begin position="62"/>
        <end position="81"/>
    </location>
</feature>
<keyword evidence="8 9" id="KW-0472">Membrane</keyword>
<feature type="transmembrane region" description="Helical" evidence="9">
    <location>
        <begin position="234"/>
        <end position="253"/>
    </location>
</feature>
<dbReference type="EMBL" id="WNAL01000002">
    <property type="protein sequence ID" value="MTR80436.1"/>
    <property type="molecule type" value="Genomic_DNA"/>
</dbReference>
<comment type="caution">
    <text evidence="11">The sequence shown here is derived from an EMBL/GenBank/DDBJ whole genome shotgun (WGS) entry which is preliminary data.</text>
</comment>
<evidence type="ECO:0000256" key="5">
    <source>
        <dbReference type="ARBA" id="ARBA00022519"/>
    </source>
</evidence>
<dbReference type="Proteomes" id="UP000446657">
    <property type="component" value="Unassembled WGS sequence"/>
</dbReference>
<feature type="transmembrane region" description="Helical" evidence="9">
    <location>
        <begin position="110"/>
        <end position="133"/>
    </location>
</feature>
<evidence type="ECO:0000256" key="2">
    <source>
        <dbReference type="ARBA" id="ARBA00007783"/>
    </source>
</evidence>
<dbReference type="PANTHER" id="PTHR30413:SF8">
    <property type="entry name" value="TRANSPORT PERMEASE PROTEIN"/>
    <property type="match status" value="1"/>
</dbReference>
<organism evidence="11 12">
    <name type="scientific">Roseburia faecis</name>
    <dbReference type="NCBI Taxonomy" id="301302"/>
    <lineage>
        <taxon>Bacteria</taxon>
        <taxon>Bacillati</taxon>
        <taxon>Bacillota</taxon>
        <taxon>Clostridia</taxon>
        <taxon>Lachnospirales</taxon>
        <taxon>Lachnospiraceae</taxon>
        <taxon>Roseburia</taxon>
    </lineage>
</organism>
<dbReference type="AlphaFoldDB" id="A0A844KIZ8"/>
<evidence type="ECO:0000256" key="4">
    <source>
        <dbReference type="ARBA" id="ARBA00022475"/>
    </source>
</evidence>
<evidence type="ECO:0000256" key="1">
    <source>
        <dbReference type="ARBA" id="ARBA00004429"/>
    </source>
</evidence>
<dbReference type="Pfam" id="PF01061">
    <property type="entry name" value="ABC2_membrane"/>
    <property type="match status" value="1"/>
</dbReference>
<comment type="subcellular location">
    <subcellularLocation>
        <location evidence="1">Cell inner membrane</location>
        <topology evidence="1">Multi-pass membrane protein</topology>
    </subcellularLocation>
    <subcellularLocation>
        <location evidence="9">Cell membrane</location>
        <topology evidence="9">Multi-pass membrane protein</topology>
    </subcellularLocation>
</comment>
<accession>A0A844KIZ8</accession>
<feature type="transmembrane region" description="Helical" evidence="9">
    <location>
        <begin position="139"/>
        <end position="161"/>
    </location>
</feature>
<evidence type="ECO:0000259" key="10">
    <source>
        <dbReference type="PROSITE" id="PS51012"/>
    </source>
</evidence>
<proteinExistence type="inferred from homology"/>
<dbReference type="GO" id="GO:0015920">
    <property type="term" value="P:lipopolysaccharide transport"/>
    <property type="evidence" value="ECO:0007669"/>
    <property type="project" value="TreeGrafter"/>
</dbReference>
<evidence type="ECO:0000256" key="6">
    <source>
        <dbReference type="ARBA" id="ARBA00022692"/>
    </source>
</evidence>
<dbReference type="RefSeq" id="WP_022045435.1">
    <property type="nucleotide sequence ID" value="NZ_JAJCJO010000003.1"/>
</dbReference>
<evidence type="ECO:0000256" key="3">
    <source>
        <dbReference type="ARBA" id="ARBA00022448"/>
    </source>
</evidence>
<keyword evidence="5" id="KW-0997">Cell inner membrane</keyword>
<feature type="domain" description="ABC transmembrane type-2" evidence="10">
    <location>
        <begin position="32"/>
        <end position="255"/>
    </location>
</feature>
<reference evidence="11 12" key="1">
    <citation type="journal article" date="2019" name="Nat. Med.">
        <title>A library of human gut bacterial isolates paired with longitudinal multiomics data enables mechanistic microbiome research.</title>
        <authorList>
            <person name="Poyet M."/>
            <person name="Groussin M."/>
            <person name="Gibbons S.M."/>
            <person name="Avila-Pacheco J."/>
            <person name="Jiang X."/>
            <person name="Kearney S.M."/>
            <person name="Perrotta A.R."/>
            <person name="Berdy B."/>
            <person name="Zhao S."/>
            <person name="Lieberman T.D."/>
            <person name="Swanson P.K."/>
            <person name="Smith M."/>
            <person name="Roesemann S."/>
            <person name="Alexander J.E."/>
            <person name="Rich S.A."/>
            <person name="Livny J."/>
            <person name="Vlamakis H."/>
            <person name="Clish C."/>
            <person name="Bullock K."/>
            <person name="Deik A."/>
            <person name="Scott J."/>
            <person name="Pierce K.A."/>
            <person name="Xavier R.J."/>
            <person name="Alm E.J."/>
        </authorList>
    </citation>
    <scope>NUCLEOTIDE SEQUENCE [LARGE SCALE GENOMIC DNA]</scope>
    <source>
        <strain evidence="11 12">BIOML-A1</strain>
    </source>
</reference>